<keyword evidence="4 7" id="KW-0067">ATP-binding</keyword>
<accession>A0ABT2QXV1</accession>
<dbReference type="SUPFAM" id="SSF52540">
    <property type="entry name" value="P-loop containing nucleoside triphosphate hydrolases"/>
    <property type="match status" value="1"/>
</dbReference>
<keyword evidence="5" id="KW-0029">Amino-acid transport</keyword>
<gene>
    <name evidence="7" type="ORF">MA04_01639</name>
</gene>
<evidence type="ECO:0000256" key="5">
    <source>
        <dbReference type="ARBA" id="ARBA00022970"/>
    </source>
</evidence>
<evidence type="ECO:0000256" key="2">
    <source>
        <dbReference type="ARBA" id="ARBA00022448"/>
    </source>
</evidence>
<reference evidence="7" key="1">
    <citation type="submission" date="2012-09" db="EMBL/GenBank/DDBJ databases">
        <title>Genome Sequence of alkane-degrading Bacterium Alcanivorax balearicus MACL04.</title>
        <authorList>
            <person name="Lai Q."/>
            <person name="Shao Z."/>
        </authorList>
    </citation>
    <scope>NUCLEOTIDE SEQUENCE</scope>
    <source>
        <strain evidence="7">MACL04</strain>
    </source>
</reference>
<protein>
    <submittedName>
        <fullName evidence="7">Branched-chain amino acid ABC transporter ATP-binding protein</fullName>
    </submittedName>
</protein>
<dbReference type="PROSITE" id="PS00211">
    <property type="entry name" value="ABC_TRANSPORTER_1"/>
    <property type="match status" value="1"/>
</dbReference>
<dbReference type="InterPro" id="IPR003439">
    <property type="entry name" value="ABC_transporter-like_ATP-bd"/>
</dbReference>
<evidence type="ECO:0000313" key="8">
    <source>
        <dbReference type="Proteomes" id="UP001064106"/>
    </source>
</evidence>
<dbReference type="Gene3D" id="3.40.50.300">
    <property type="entry name" value="P-loop containing nucleotide triphosphate hydrolases"/>
    <property type="match status" value="1"/>
</dbReference>
<keyword evidence="8" id="KW-1185">Reference proteome</keyword>
<keyword evidence="3" id="KW-0547">Nucleotide-binding</keyword>
<dbReference type="PANTHER" id="PTHR43820:SF4">
    <property type="entry name" value="HIGH-AFFINITY BRANCHED-CHAIN AMINO ACID TRANSPORT ATP-BINDING PROTEIN LIVF"/>
    <property type="match status" value="1"/>
</dbReference>
<evidence type="ECO:0000256" key="1">
    <source>
        <dbReference type="ARBA" id="ARBA00005417"/>
    </source>
</evidence>
<dbReference type="EMBL" id="ARXS01000007">
    <property type="protein sequence ID" value="MCU5782339.1"/>
    <property type="molecule type" value="Genomic_DNA"/>
</dbReference>
<evidence type="ECO:0000256" key="4">
    <source>
        <dbReference type="ARBA" id="ARBA00022840"/>
    </source>
</evidence>
<dbReference type="GO" id="GO:0005524">
    <property type="term" value="F:ATP binding"/>
    <property type="evidence" value="ECO:0007669"/>
    <property type="project" value="UniProtKB-KW"/>
</dbReference>
<dbReference type="InterPro" id="IPR017871">
    <property type="entry name" value="ABC_transporter-like_CS"/>
</dbReference>
<dbReference type="InterPro" id="IPR027417">
    <property type="entry name" value="P-loop_NTPase"/>
</dbReference>
<dbReference type="Proteomes" id="UP001064106">
    <property type="component" value="Unassembled WGS sequence"/>
</dbReference>
<organism evidence="7 8">
    <name type="scientific">Alloalcanivorax balearicus MACL04</name>
    <dbReference type="NCBI Taxonomy" id="1177182"/>
    <lineage>
        <taxon>Bacteria</taxon>
        <taxon>Pseudomonadati</taxon>
        <taxon>Pseudomonadota</taxon>
        <taxon>Gammaproteobacteria</taxon>
        <taxon>Oceanospirillales</taxon>
        <taxon>Alcanivoracaceae</taxon>
        <taxon>Alloalcanivorax</taxon>
    </lineage>
</organism>
<dbReference type="RefSeq" id="WP_163125446.1">
    <property type="nucleotide sequence ID" value="NZ_ARXS01000007.1"/>
</dbReference>
<evidence type="ECO:0000259" key="6">
    <source>
        <dbReference type="PROSITE" id="PS50893"/>
    </source>
</evidence>
<comment type="similarity">
    <text evidence="1">Belongs to the ABC transporter superfamily.</text>
</comment>
<dbReference type="PROSITE" id="PS50893">
    <property type="entry name" value="ABC_TRANSPORTER_2"/>
    <property type="match status" value="1"/>
</dbReference>
<dbReference type="InterPro" id="IPR052156">
    <property type="entry name" value="BCAA_Transport_ATP-bd_LivF"/>
</dbReference>
<comment type="caution">
    <text evidence="7">The sequence shown here is derived from an EMBL/GenBank/DDBJ whole genome shotgun (WGS) entry which is preliminary data.</text>
</comment>
<proteinExistence type="inferred from homology"/>
<feature type="domain" description="ABC transporter" evidence="6">
    <location>
        <begin position="17"/>
        <end position="248"/>
    </location>
</feature>
<dbReference type="PANTHER" id="PTHR43820">
    <property type="entry name" value="HIGH-AFFINITY BRANCHED-CHAIN AMINO ACID TRANSPORT ATP-BINDING PROTEIN LIVF"/>
    <property type="match status" value="1"/>
</dbReference>
<name>A0ABT2QXV1_9GAMM</name>
<dbReference type="Pfam" id="PF00005">
    <property type="entry name" value="ABC_tran"/>
    <property type="match status" value="1"/>
</dbReference>
<sequence>MTSAVPFAPPPEPTPLLSLNNITSAYGRIEVLHELALTIAPGETVALVGANGAGKSTLLRVISGLQPAGGEIRFDGGSLSRSDAADRVRRGIVQVPEGRQVFSGLSVEDNLMLGAYTRNDKVAIAEDLEKQYQRFPILKDKRRQTAGTLSGGQQQMLAMGRALMGRPRLLLLDEPSMGLAPLIIEQVFGIVRELKAEGITQFVVEQNAAEALAVADRGYVLETGRIVASGKGSALLDNDSVKAAYLGG</sequence>
<keyword evidence="2" id="KW-0813">Transport</keyword>
<dbReference type="SMART" id="SM00382">
    <property type="entry name" value="AAA"/>
    <property type="match status" value="1"/>
</dbReference>
<evidence type="ECO:0000256" key="3">
    <source>
        <dbReference type="ARBA" id="ARBA00022741"/>
    </source>
</evidence>
<dbReference type="CDD" id="cd03224">
    <property type="entry name" value="ABC_TM1139_LivF_branched"/>
    <property type="match status" value="1"/>
</dbReference>
<dbReference type="InterPro" id="IPR003593">
    <property type="entry name" value="AAA+_ATPase"/>
</dbReference>
<evidence type="ECO:0000313" key="7">
    <source>
        <dbReference type="EMBL" id="MCU5782339.1"/>
    </source>
</evidence>